<sequence length="109" mass="11511">MAWGTDLTSARNAGRKRRARGVLSLIASVGLVGTMFAATVPSQAAQDQATNTVAAAAATQEAKPRQITGTVYNDVNWDKTRNDGEKPLAGYTVALFDLRICGVLGGRFL</sequence>
<name>A0ABX5L4H1_9MICC</name>
<dbReference type="RefSeq" id="WP_109304323.1">
    <property type="nucleotide sequence ID" value="NZ_QFWG01000016.1"/>
</dbReference>
<dbReference type="SUPFAM" id="SSF117074">
    <property type="entry name" value="Hypothetical protein PA1324"/>
    <property type="match status" value="1"/>
</dbReference>
<dbReference type="Gene3D" id="2.60.40.10">
    <property type="entry name" value="Immunoglobulins"/>
    <property type="match status" value="1"/>
</dbReference>
<dbReference type="InterPro" id="IPR013783">
    <property type="entry name" value="Ig-like_fold"/>
</dbReference>
<evidence type="ECO:0000313" key="1">
    <source>
        <dbReference type="EMBL" id="PWI27099.1"/>
    </source>
</evidence>
<comment type="caution">
    <text evidence="1">The sequence shown here is derived from an EMBL/GenBank/DDBJ whole genome shotgun (WGS) entry which is preliminary data.</text>
</comment>
<keyword evidence="2" id="KW-1185">Reference proteome</keyword>
<protein>
    <submittedName>
        <fullName evidence="1">Uncharacterized protein</fullName>
    </submittedName>
</protein>
<reference evidence="1 2" key="1">
    <citation type="submission" date="2018-05" db="EMBL/GenBank/DDBJ databases">
        <title>Draft Genome Sequence of Arthrobacter cumminsii IME1328, Isolated from a Patient Who Suffered from Foot Ulcers in China.</title>
        <authorList>
            <person name="Li M."/>
            <person name="Jiang Z."/>
            <person name="Sun Q."/>
            <person name="Tong Y."/>
        </authorList>
    </citation>
    <scope>NUCLEOTIDE SEQUENCE [LARGE SCALE GENOMIC DNA]</scope>
    <source>
        <strain evidence="1 2">IME1328</strain>
    </source>
</reference>
<accession>A0ABX5L4H1</accession>
<dbReference type="Proteomes" id="UP000245514">
    <property type="component" value="Unassembled WGS sequence"/>
</dbReference>
<gene>
    <name evidence="1" type="ORF">CAY35_09275</name>
</gene>
<evidence type="ECO:0000313" key="2">
    <source>
        <dbReference type="Proteomes" id="UP000245514"/>
    </source>
</evidence>
<dbReference type="EMBL" id="QFWG01000016">
    <property type="protein sequence ID" value="PWI27099.1"/>
    <property type="molecule type" value="Genomic_DNA"/>
</dbReference>
<organism evidence="1 2">
    <name type="scientific">Pseudoglutamicibacter cumminsii</name>
    <dbReference type="NCBI Taxonomy" id="156979"/>
    <lineage>
        <taxon>Bacteria</taxon>
        <taxon>Bacillati</taxon>
        <taxon>Actinomycetota</taxon>
        <taxon>Actinomycetes</taxon>
        <taxon>Micrococcales</taxon>
        <taxon>Micrococcaceae</taxon>
        <taxon>Pseudoglutamicibacter</taxon>
    </lineage>
</organism>
<proteinExistence type="predicted"/>